<dbReference type="Pfam" id="PF00128">
    <property type="entry name" value="Alpha-amylase"/>
    <property type="match status" value="1"/>
</dbReference>
<keyword evidence="3" id="KW-0326">Glycosidase</keyword>
<dbReference type="SUPFAM" id="SSF51445">
    <property type="entry name" value="(Trans)glycosidases"/>
    <property type="match status" value="1"/>
</dbReference>
<dbReference type="GO" id="GO:0005987">
    <property type="term" value="P:sucrose catabolic process"/>
    <property type="evidence" value="ECO:0007669"/>
    <property type="project" value="TreeGrafter"/>
</dbReference>
<dbReference type="GO" id="GO:0033934">
    <property type="term" value="F:glucan 1,4-alpha-maltotriohydrolase activity"/>
    <property type="evidence" value="ECO:0007669"/>
    <property type="project" value="TreeGrafter"/>
</dbReference>
<dbReference type="SMART" id="SM00642">
    <property type="entry name" value="Aamy"/>
    <property type="match status" value="1"/>
</dbReference>
<gene>
    <name evidence="6" type="ORF">D6D01_08641</name>
</gene>
<evidence type="ECO:0000256" key="3">
    <source>
        <dbReference type="ARBA" id="ARBA00023295"/>
    </source>
</evidence>
<sequence>MPLFTNKIFTMIDAPWWKDAVVYQIYPASFKDSNNDGLGDIQGIISKLNYLQSLGVNTMWVCPMYASPQVDMGYDISDYKDVYPPYGTVADMEDLLRQAHSRRMKVLLDLVINHTSDQHAWFKESRSSKTNPKRDWYIWKPAKFDKHGNLQAPNNWRANFGGSVWEWDELTQEYYLHLFAIEQPDLNWENEATRQAVYKDAMIFWLDKGVDGFRIDTVNMYSKPSHYPDAEITDLNAFLQEAAPVYVNGPRMDEYLMEMNEILKRYNAVSIGECPQTPDMERVRRYVNAQEKQLDMVFQFDISDVGIDKVHKFRSKPHNHKLTDMKSAIARTQSLISPTSDSWTTAFMENHDQGRSISRFGNDTTPELSIRSGKMLALFNTCHSGTLFIYQGQELGCVNLPMSYPIEDYQDLDSLNYYNLVKERSHGDKAQLAEAMSAIQYLARDHARTPMQWEPTLPHGGFTGEVVKPWMKLNPFTIIINAEQQIDDPHSVMSFWKKILQLRQKHKELFVHGVFELVDVDNENVFSFLKHSKNKKALVVCNFSDGESKLPFFGSGDLLISNVDGSKEDTLEAWEGRVYLFN</sequence>
<dbReference type="GO" id="GO:0004574">
    <property type="term" value="F:oligo-1,6-glucosidase activity"/>
    <property type="evidence" value="ECO:0007669"/>
    <property type="project" value="TreeGrafter"/>
</dbReference>
<dbReference type="GO" id="GO:0004575">
    <property type="term" value="F:sucrose alpha-glucosidase activity"/>
    <property type="evidence" value="ECO:0007669"/>
    <property type="project" value="TreeGrafter"/>
</dbReference>
<evidence type="ECO:0000256" key="2">
    <source>
        <dbReference type="ARBA" id="ARBA00022801"/>
    </source>
</evidence>
<dbReference type="CDD" id="cd11333">
    <property type="entry name" value="AmyAc_SI_OligoGlu_DGase"/>
    <property type="match status" value="1"/>
</dbReference>
<evidence type="ECO:0000313" key="7">
    <source>
        <dbReference type="Proteomes" id="UP000306584"/>
    </source>
</evidence>
<feature type="domain" description="Glycosyl hydrolase family 13 catalytic" evidence="5">
    <location>
        <begin position="24"/>
        <end position="448"/>
    </location>
</feature>
<name>A0A4S9KAK1_AURPU</name>
<dbReference type="Gene3D" id="3.90.400.10">
    <property type="entry name" value="Oligo-1,6-glucosidase, Domain 2"/>
    <property type="match status" value="1"/>
</dbReference>
<dbReference type="EMBL" id="QZBD01000511">
    <property type="protein sequence ID" value="THY12305.1"/>
    <property type="molecule type" value="Genomic_DNA"/>
</dbReference>
<dbReference type="GO" id="GO:0004556">
    <property type="term" value="F:alpha-amylase activity"/>
    <property type="evidence" value="ECO:0007669"/>
    <property type="project" value="TreeGrafter"/>
</dbReference>
<evidence type="ECO:0000256" key="1">
    <source>
        <dbReference type="ARBA" id="ARBA00008061"/>
    </source>
</evidence>
<evidence type="ECO:0000256" key="4">
    <source>
        <dbReference type="ARBA" id="ARBA00026248"/>
    </source>
</evidence>
<proteinExistence type="inferred from homology"/>
<dbReference type="Gene3D" id="2.60.40.1180">
    <property type="entry name" value="Golgi alpha-mannosidase II"/>
    <property type="match status" value="1"/>
</dbReference>
<dbReference type="SUPFAM" id="SSF51011">
    <property type="entry name" value="Glycosyl hydrolase domain"/>
    <property type="match status" value="1"/>
</dbReference>
<keyword evidence="2" id="KW-0378">Hydrolase</keyword>
<evidence type="ECO:0000259" key="5">
    <source>
        <dbReference type="SMART" id="SM00642"/>
    </source>
</evidence>
<dbReference type="AlphaFoldDB" id="A0A4S9KAK1"/>
<dbReference type="InterPro" id="IPR006047">
    <property type="entry name" value="GH13_cat_dom"/>
</dbReference>
<dbReference type="GO" id="GO:0000025">
    <property type="term" value="P:maltose catabolic process"/>
    <property type="evidence" value="ECO:0007669"/>
    <property type="project" value="TreeGrafter"/>
</dbReference>
<protein>
    <submittedName>
        <fullName evidence="6">Maltase</fullName>
    </submittedName>
</protein>
<organism evidence="6 7">
    <name type="scientific">Aureobasidium pullulans</name>
    <name type="common">Black yeast</name>
    <name type="synonym">Pullularia pullulans</name>
    <dbReference type="NCBI Taxonomy" id="5580"/>
    <lineage>
        <taxon>Eukaryota</taxon>
        <taxon>Fungi</taxon>
        <taxon>Dikarya</taxon>
        <taxon>Ascomycota</taxon>
        <taxon>Pezizomycotina</taxon>
        <taxon>Dothideomycetes</taxon>
        <taxon>Dothideomycetidae</taxon>
        <taxon>Dothideales</taxon>
        <taxon>Saccotheciaceae</taxon>
        <taxon>Aureobasidium</taxon>
    </lineage>
</organism>
<keyword evidence="4" id="KW-0462">Maltose metabolism</keyword>
<dbReference type="InterPro" id="IPR017853">
    <property type="entry name" value="GH"/>
</dbReference>
<dbReference type="InterPro" id="IPR013780">
    <property type="entry name" value="Glyco_hydro_b"/>
</dbReference>
<dbReference type="FunFam" id="3.20.20.80:FF:000087">
    <property type="entry name" value="Oligo-1,6-glucosidase IMA1"/>
    <property type="match status" value="1"/>
</dbReference>
<dbReference type="FunFam" id="3.20.20.80:FF:000064">
    <property type="entry name" value="Oligo-1,6-glucosidase"/>
    <property type="match status" value="1"/>
</dbReference>
<comment type="similarity">
    <text evidence="1">Belongs to the glycosyl hydrolase 13 family.</text>
</comment>
<dbReference type="FunFam" id="3.90.400.10:FF:000004">
    <property type="entry name" value="Oligo-1,6-glucosidase"/>
    <property type="match status" value="1"/>
</dbReference>
<dbReference type="Gene3D" id="3.20.20.80">
    <property type="entry name" value="Glycosidases"/>
    <property type="match status" value="1"/>
</dbReference>
<dbReference type="PANTHER" id="PTHR10357:SF179">
    <property type="entry name" value="NEUTRAL AND BASIC AMINO ACID TRANSPORT PROTEIN RBAT"/>
    <property type="match status" value="1"/>
</dbReference>
<dbReference type="InterPro" id="IPR045857">
    <property type="entry name" value="O16G_dom_2"/>
</dbReference>
<accession>A0A4S9KAK1</accession>
<comment type="caution">
    <text evidence="6">The sequence shown here is derived from an EMBL/GenBank/DDBJ whole genome shotgun (WGS) entry which is preliminary data.</text>
</comment>
<reference evidence="6 7" key="1">
    <citation type="submission" date="2018-10" db="EMBL/GenBank/DDBJ databases">
        <title>Fifty Aureobasidium pullulans genomes reveal a recombining polyextremotolerant generalist.</title>
        <authorList>
            <person name="Gostincar C."/>
            <person name="Turk M."/>
            <person name="Zajc J."/>
            <person name="Gunde-Cimerman N."/>
        </authorList>
    </citation>
    <scope>NUCLEOTIDE SEQUENCE [LARGE SCALE GENOMIC DNA]</scope>
    <source>
        <strain evidence="6 7">EXF-6604</strain>
    </source>
</reference>
<evidence type="ECO:0000313" key="6">
    <source>
        <dbReference type="EMBL" id="THY12305.1"/>
    </source>
</evidence>
<dbReference type="Proteomes" id="UP000306584">
    <property type="component" value="Unassembled WGS sequence"/>
</dbReference>
<dbReference type="PANTHER" id="PTHR10357">
    <property type="entry name" value="ALPHA-AMYLASE FAMILY MEMBER"/>
    <property type="match status" value="1"/>
</dbReference>